<organism evidence="1 2">
    <name type="scientific">Caerostris extrusa</name>
    <name type="common">Bark spider</name>
    <name type="synonym">Caerostris bankana</name>
    <dbReference type="NCBI Taxonomy" id="172846"/>
    <lineage>
        <taxon>Eukaryota</taxon>
        <taxon>Metazoa</taxon>
        <taxon>Ecdysozoa</taxon>
        <taxon>Arthropoda</taxon>
        <taxon>Chelicerata</taxon>
        <taxon>Arachnida</taxon>
        <taxon>Araneae</taxon>
        <taxon>Araneomorphae</taxon>
        <taxon>Entelegynae</taxon>
        <taxon>Araneoidea</taxon>
        <taxon>Araneidae</taxon>
        <taxon>Caerostris</taxon>
    </lineage>
</organism>
<name>A0AAV4V209_CAEEX</name>
<keyword evidence="2" id="KW-1185">Reference proteome</keyword>
<protein>
    <submittedName>
        <fullName evidence="1">Uncharacterized protein</fullName>
    </submittedName>
</protein>
<accession>A0AAV4V209</accession>
<dbReference type="Proteomes" id="UP001054945">
    <property type="component" value="Unassembled WGS sequence"/>
</dbReference>
<dbReference type="EMBL" id="BPLR01013854">
    <property type="protein sequence ID" value="GIY64266.1"/>
    <property type="molecule type" value="Genomic_DNA"/>
</dbReference>
<sequence>MHTWGSVPMTELQITKLKSILFAGCNRHSASFGLLQNSIVPTPSPFTLKESLGKCDGSSDGAPESLTFEMGRRPTRMQLTFEWNAEPFLLDVVASGIVRRNVNGPTEVVWADMFQVKRPLSKISSLNLPIYGGREPLGEKLQPHCNLCYFIVFTEKTVVNLHTKITLKRKCH</sequence>
<reference evidence="1 2" key="1">
    <citation type="submission" date="2021-06" db="EMBL/GenBank/DDBJ databases">
        <title>Caerostris extrusa draft genome.</title>
        <authorList>
            <person name="Kono N."/>
            <person name="Arakawa K."/>
        </authorList>
    </citation>
    <scope>NUCLEOTIDE SEQUENCE [LARGE SCALE GENOMIC DNA]</scope>
</reference>
<evidence type="ECO:0000313" key="2">
    <source>
        <dbReference type="Proteomes" id="UP001054945"/>
    </source>
</evidence>
<gene>
    <name evidence="1" type="ORF">CEXT_497081</name>
</gene>
<dbReference type="AlphaFoldDB" id="A0AAV4V209"/>
<proteinExistence type="predicted"/>
<comment type="caution">
    <text evidence="1">The sequence shown here is derived from an EMBL/GenBank/DDBJ whole genome shotgun (WGS) entry which is preliminary data.</text>
</comment>
<evidence type="ECO:0000313" key="1">
    <source>
        <dbReference type="EMBL" id="GIY64266.1"/>
    </source>
</evidence>